<feature type="compositionally biased region" description="Low complexity" evidence="1">
    <location>
        <begin position="88"/>
        <end position="97"/>
    </location>
</feature>
<evidence type="ECO:0000313" key="2">
    <source>
        <dbReference type="Proteomes" id="UP001190640"/>
    </source>
</evidence>
<sequence length="288" mass="28471">MRSAWPLSPPPPSGEARPCAAGLASAPGHLHPGPTPQLLGQAPQETEGGTLRPPAGKQPLQRPPGRDPSQPPPPGSEPGPPPPPPQACPAGVALRPRAPLPTPRSGAKLCPARPEGQPDPPPPPSSPGRPRSAGGAPGRARPGQGGGRPGAAGRGERGRLPAGERLEVAAQDGGFSPRHSCSQLLGPGRLALAPRSGSAAAFSPASPPPPPPPPLTSSLAGPGPASCAARPAGSAASAGRHLPPRSAPRPGGSERPRHAHAQPLDTTRGTCARGHLGPGSRAHLPGPS</sequence>
<accession>A0AA97K8Q0</accession>
<evidence type="ECO:0000256" key="1">
    <source>
        <dbReference type="SAM" id="MobiDB-lite"/>
    </source>
</evidence>
<proteinExistence type="predicted"/>
<keyword evidence="2" id="KW-1185">Reference proteome</keyword>
<dbReference type="RefSeq" id="XP_054850524.1">
    <property type="nucleotide sequence ID" value="XM_054994549.1"/>
</dbReference>
<dbReference type="AlphaFoldDB" id="A0AA97K8Q0"/>
<reference evidence="3" key="1">
    <citation type="submission" date="2025-08" db="UniProtKB">
        <authorList>
            <consortium name="RefSeq"/>
        </authorList>
    </citation>
    <scope>IDENTIFICATION</scope>
    <source>
        <tissue evidence="3">Blood</tissue>
    </source>
</reference>
<organism evidence="2 3">
    <name type="scientific">Eublepharis macularius</name>
    <name type="common">Leopard gecko</name>
    <name type="synonym">Cyrtodactylus macularius</name>
    <dbReference type="NCBI Taxonomy" id="481883"/>
    <lineage>
        <taxon>Eukaryota</taxon>
        <taxon>Metazoa</taxon>
        <taxon>Chordata</taxon>
        <taxon>Craniata</taxon>
        <taxon>Vertebrata</taxon>
        <taxon>Euteleostomi</taxon>
        <taxon>Lepidosauria</taxon>
        <taxon>Squamata</taxon>
        <taxon>Bifurcata</taxon>
        <taxon>Gekkota</taxon>
        <taxon>Eublepharidae</taxon>
        <taxon>Eublepharinae</taxon>
        <taxon>Eublepharis</taxon>
    </lineage>
</organism>
<evidence type="ECO:0000313" key="3">
    <source>
        <dbReference type="RefSeq" id="XP_054850524.1"/>
    </source>
</evidence>
<dbReference type="Proteomes" id="UP001190640">
    <property type="component" value="Chromosome 12"/>
</dbReference>
<feature type="compositionally biased region" description="Gly residues" evidence="1">
    <location>
        <begin position="143"/>
        <end position="153"/>
    </location>
</feature>
<feature type="region of interest" description="Disordered" evidence="1">
    <location>
        <begin position="1"/>
        <end position="288"/>
    </location>
</feature>
<feature type="compositionally biased region" description="Pro residues" evidence="1">
    <location>
        <begin position="69"/>
        <end position="87"/>
    </location>
</feature>
<feature type="compositionally biased region" description="Low complexity" evidence="1">
    <location>
        <begin position="128"/>
        <end position="142"/>
    </location>
</feature>
<name>A0AA97K8Q0_EUBMA</name>
<feature type="compositionally biased region" description="Pro residues" evidence="1">
    <location>
        <begin position="117"/>
        <end position="127"/>
    </location>
</feature>
<gene>
    <name evidence="3" type="primary">LOC129340005</name>
</gene>
<feature type="compositionally biased region" description="Pro residues" evidence="1">
    <location>
        <begin position="205"/>
        <end position="215"/>
    </location>
</feature>
<protein>
    <submittedName>
        <fullName evidence="3">Basic proline-rich protein-like</fullName>
    </submittedName>
</protein>
<dbReference type="GeneID" id="129340005"/>
<dbReference type="KEGG" id="emc:129340005"/>
<feature type="compositionally biased region" description="Low complexity" evidence="1">
    <location>
        <begin position="216"/>
        <end position="239"/>
    </location>
</feature>
<feature type="compositionally biased region" description="Basic and acidic residues" evidence="1">
    <location>
        <begin position="154"/>
        <end position="167"/>
    </location>
</feature>
<feature type="compositionally biased region" description="Low complexity" evidence="1">
    <location>
        <begin position="193"/>
        <end position="204"/>
    </location>
</feature>